<name>A0A5C5ZSI9_9BACT</name>
<feature type="chain" id="PRO_5022863343" description="Lipoprotein" evidence="1">
    <location>
        <begin position="28"/>
        <end position="122"/>
    </location>
</feature>
<dbReference type="AlphaFoldDB" id="A0A5C5ZSI9"/>
<keyword evidence="3" id="KW-1185">Reference proteome</keyword>
<proteinExistence type="predicted"/>
<evidence type="ECO:0008006" key="4">
    <source>
        <dbReference type="Google" id="ProtNLM"/>
    </source>
</evidence>
<evidence type="ECO:0000313" key="2">
    <source>
        <dbReference type="EMBL" id="TWT90504.1"/>
    </source>
</evidence>
<sequence precursor="true">MQALAPRKWIAAVAVLLAPLASGCVVAHSGSHEPSVIHDAAEYLEREWPLDGDARASCGDCALESVPVGDDGVCGEQGFFDGCGGGRHGGWSMYEAEVPLEPGPPGRFFPAPTRPVFTPQPW</sequence>
<keyword evidence="1" id="KW-0732">Signal</keyword>
<dbReference type="EMBL" id="SJPQ01000001">
    <property type="protein sequence ID" value="TWT90504.1"/>
    <property type="molecule type" value="Genomic_DNA"/>
</dbReference>
<evidence type="ECO:0000313" key="3">
    <source>
        <dbReference type="Proteomes" id="UP000315440"/>
    </source>
</evidence>
<protein>
    <recommendedName>
        <fullName evidence="4">Lipoprotein</fullName>
    </recommendedName>
</protein>
<organism evidence="2 3">
    <name type="scientific">Pseudobythopirellula maris</name>
    <dbReference type="NCBI Taxonomy" id="2527991"/>
    <lineage>
        <taxon>Bacteria</taxon>
        <taxon>Pseudomonadati</taxon>
        <taxon>Planctomycetota</taxon>
        <taxon>Planctomycetia</taxon>
        <taxon>Pirellulales</taxon>
        <taxon>Lacipirellulaceae</taxon>
        <taxon>Pseudobythopirellula</taxon>
    </lineage>
</organism>
<feature type="signal peptide" evidence="1">
    <location>
        <begin position="1"/>
        <end position="27"/>
    </location>
</feature>
<accession>A0A5C5ZSI9</accession>
<gene>
    <name evidence="2" type="ORF">Mal64_08950</name>
</gene>
<reference evidence="2 3" key="1">
    <citation type="submission" date="2019-02" db="EMBL/GenBank/DDBJ databases">
        <title>Deep-cultivation of Planctomycetes and their phenomic and genomic characterization uncovers novel biology.</title>
        <authorList>
            <person name="Wiegand S."/>
            <person name="Jogler M."/>
            <person name="Boedeker C."/>
            <person name="Pinto D."/>
            <person name="Vollmers J."/>
            <person name="Rivas-Marin E."/>
            <person name="Kohn T."/>
            <person name="Peeters S.H."/>
            <person name="Heuer A."/>
            <person name="Rast P."/>
            <person name="Oberbeckmann S."/>
            <person name="Bunk B."/>
            <person name="Jeske O."/>
            <person name="Meyerdierks A."/>
            <person name="Storesund J.E."/>
            <person name="Kallscheuer N."/>
            <person name="Luecker S."/>
            <person name="Lage O.M."/>
            <person name="Pohl T."/>
            <person name="Merkel B.J."/>
            <person name="Hornburger P."/>
            <person name="Mueller R.-W."/>
            <person name="Bruemmer F."/>
            <person name="Labrenz M."/>
            <person name="Spormann A.M."/>
            <person name="Op Den Camp H."/>
            <person name="Overmann J."/>
            <person name="Amann R."/>
            <person name="Jetten M.S.M."/>
            <person name="Mascher T."/>
            <person name="Medema M.H."/>
            <person name="Devos D.P."/>
            <person name="Kaster A.-K."/>
            <person name="Ovreas L."/>
            <person name="Rohde M."/>
            <person name="Galperin M.Y."/>
            <person name="Jogler C."/>
        </authorList>
    </citation>
    <scope>NUCLEOTIDE SEQUENCE [LARGE SCALE GENOMIC DNA]</scope>
    <source>
        <strain evidence="2 3">Mal64</strain>
    </source>
</reference>
<evidence type="ECO:0000256" key="1">
    <source>
        <dbReference type="SAM" id="SignalP"/>
    </source>
</evidence>
<dbReference type="RefSeq" id="WP_146397443.1">
    <property type="nucleotide sequence ID" value="NZ_SJPQ01000001.1"/>
</dbReference>
<dbReference type="PROSITE" id="PS51257">
    <property type="entry name" value="PROKAR_LIPOPROTEIN"/>
    <property type="match status" value="1"/>
</dbReference>
<comment type="caution">
    <text evidence="2">The sequence shown here is derived from an EMBL/GenBank/DDBJ whole genome shotgun (WGS) entry which is preliminary data.</text>
</comment>
<dbReference type="Proteomes" id="UP000315440">
    <property type="component" value="Unassembled WGS sequence"/>
</dbReference>